<name>A0A1D8ILJ2_9GAMM</name>
<dbReference type="PANTHER" id="PTHR43174">
    <property type="entry name" value="UDP-N-ACETYLGLUCOSAMINE 2-EPIMERASE"/>
    <property type="match status" value="1"/>
</dbReference>
<dbReference type="AlphaFoldDB" id="A0A1D8ILJ2"/>
<organism evidence="3 4">
    <name type="scientific">Acidihalobacter yilgarnensis</name>
    <dbReference type="NCBI Taxonomy" id="2819280"/>
    <lineage>
        <taxon>Bacteria</taxon>
        <taxon>Pseudomonadati</taxon>
        <taxon>Pseudomonadota</taxon>
        <taxon>Gammaproteobacteria</taxon>
        <taxon>Chromatiales</taxon>
        <taxon>Ectothiorhodospiraceae</taxon>
        <taxon>Acidihalobacter</taxon>
    </lineage>
</organism>
<dbReference type="RefSeq" id="WP_070077716.1">
    <property type="nucleotide sequence ID" value="NZ_CP017415.1"/>
</dbReference>
<gene>
    <name evidence="3" type="ORF">BI364_04385</name>
</gene>
<comment type="similarity">
    <text evidence="1">Belongs to the UDP-N-acetylglucosamine 2-epimerase family.</text>
</comment>
<dbReference type="EMBL" id="CP017415">
    <property type="protein sequence ID" value="AOU97329.1"/>
    <property type="molecule type" value="Genomic_DNA"/>
</dbReference>
<dbReference type="InterPro" id="IPR003331">
    <property type="entry name" value="UDP_GlcNAc_Epimerase_2_dom"/>
</dbReference>
<dbReference type="Proteomes" id="UP000095401">
    <property type="component" value="Chromosome"/>
</dbReference>
<dbReference type="SUPFAM" id="SSF53756">
    <property type="entry name" value="UDP-Glycosyltransferase/glycogen phosphorylase"/>
    <property type="match status" value="1"/>
</dbReference>
<sequence length="372" mass="40861">MSTVTVDLIAAARPNFMKVAPLYHALIREPWCNVRLVHTGQHYDKNMSDTFFTDFNLPKPHLHLNVGSGTHAEQTAGVMLAYEKVCLEAPPDRIIVVGDVNSTMACTLVGVKLGIHVAHLEAGLRSRDRSMPEEINRLVTDSIADMLWTPSPDADENLKAEGVPESRIEFVGNIMIDSFELLREKIETDTTRQSLGLDHAAYGIVTLHRPSNVDNPQTLQMLVNELIAVSERVPLVFPVHPRTRGRLVAAGLLAELECHAAVTLLEPLGYIQFMNLVVGASVVITDSGGIQEETTYLGIPCLTLRENTERPITVTHGTNRLLRPSQLRTAVDTLPSTPRVDAVPPQFWDGHTADRVVQSLRRLVAEGGASTS</sequence>
<dbReference type="NCBIfam" id="TIGR00236">
    <property type="entry name" value="wecB"/>
    <property type="match status" value="1"/>
</dbReference>
<dbReference type="Pfam" id="PF02350">
    <property type="entry name" value="Epimerase_2"/>
    <property type="match status" value="1"/>
</dbReference>
<dbReference type="CDD" id="cd03786">
    <property type="entry name" value="GTB_UDP-GlcNAc_2-Epimerase"/>
    <property type="match status" value="1"/>
</dbReference>
<dbReference type="PANTHER" id="PTHR43174:SF1">
    <property type="entry name" value="UDP-N-ACETYLGLUCOSAMINE 2-EPIMERASE"/>
    <property type="match status" value="1"/>
</dbReference>
<feature type="domain" description="UDP-N-acetylglucosamine 2-epimerase" evidence="2">
    <location>
        <begin position="25"/>
        <end position="360"/>
    </location>
</feature>
<dbReference type="InterPro" id="IPR029767">
    <property type="entry name" value="WecB-like"/>
</dbReference>
<protein>
    <submittedName>
        <fullName evidence="3">UDP-N-acetylglucosamine 2-epimerase</fullName>
    </submittedName>
</protein>
<evidence type="ECO:0000313" key="3">
    <source>
        <dbReference type="EMBL" id="AOU97329.1"/>
    </source>
</evidence>
<evidence type="ECO:0000313" key="4">
    <source>
        <dbReference type="Proteomes" id="UP000095401"/>
    </source>
</evidence>
<dbReference type="Gene3D" id="3.40.50.2000">
    <property type="entry name" value="Glycogen Phosphorylase B"/>
    <property type="match status" value="2"/>
</dbReference>
<reference evidence="4" key="1">
    <citation type="submission" date="2016-09" db="EMBL/GenBank/DDBJ databases">
        <title>Acidihalobacter prosperus F5.</title>
        <authorList>
            <person name="Khaleque H.N."/>
            <person name="Ramsay J.P."/>
            <person name="Kaksonen A.H."/>
            <person name="Boxall N.J."/>
            <person name="Watkin E.L.J."/>
        </authorList>
    </citation>
    <scope>NUCLEOTIDE SEQUENCE [LARGE SCALE GENOMIC DNA]</scope>
    <source>
        <strain evidence="4">F5</strain>
    </source>
</reference>
<evidence type="ECO:0000256" key="1">
    <source>
        <dbReference type="RuleBase" id="RU003513"/>
    </source>
</evidence>
<proteinExistence type="inferred from homology"/>
<keyword evidence="4" id="KW-1185">Reference proteome</keyword>
<dbReference type="GO" id="GO:0016853">
    <property type="term" value="F:isomerase activity"/>
    <property type="evidence" value="ECO:0007669"/>
    <property type="project" value="UniProtKB-KW"/>
</dbReference>
<keyword evidence="1" id="KW-0413">Isomerase</keyword>
<dbReference type="KEGG" id="aprs:BI364_04385"/>
<evidence type="ECO:0000259" key="2">
    <source>
        <dbReference type="Pfam" id="PF02350"/>
    </source>
</evidence>
<accession>A0A1D8ILJ2</accession>